<name>A0AAN8XIL0_HALRR</name>
<reference evidence="1 2" key="1">
    <citation type="submission" date="2023-11" db="EMBL/GenBank/DDBJ databases">
        <title>Halocaridina rubra genome assembly.</title>
        <authorList>
            <person name="Smith C."/>
        </authorList>
    </citation>
    <scope>NUCLEOTIDE SEQUENCE [LARGE SCALE GENOMIC DNA]</scope>
    <source>
        <strain evidence="1">EP-1</strain>
        <tissue evidence="1">Whole</tissue>
    </source>
</reference>
<proteinExistence type="predicted"/>
<organism evidence="1 2">
    <name type="scientific">Halocaridina rubra</name>
    <name type="common">Hawaiian red shrimp</name>
    <dbReference type="NCBI Taxonomy" id="373956"/>
    <lineage>
        <taxon>Eukaryota</taxon>
        <taxon>Metazoa</taxon>
        <taxon>Ecdysozoa</taxon>
        <taxon>Arthropoda</taxon>
        <taxon>Crustacea</taxon>
        <taxon>Multicrustacea</taxon>
        <taxon>Malacostraca</taxon>
        <taxon>Eumalacostraca</taxon>
        <taxon>Eucarida</taxon>
        <taxon>Decapoda</taxon>
        <taxon>Pleocyemata</taxon>
        <taxon>Caridea</taxon>
        <taxon>Atyoidea</taxon>
        <taxon>Atyidae</taxon>
        <taxon>Halocaridina</taxon>
    </lineage>
</organism>
<sequence length="81" mass="9096">MSDISLSDGHEFDPTFEAKDIEEPMLEAKNAETWKKTHVVSKKHIGPKMVYNDVRGDIILSNVLLVLYLKAFPYLADSSSA</sequence>
<comment type="caution">
    <text evidence="1">The sequence shown here is derived from an EMBL/GenBank/DDBJ whole genome shotgun (WGS) entry which is preliminary data.</text>
</comment>
<dbReference type="EMBL" id="JAXCGZ010001594">
    <property type="protein sequence ID" value="KAK7085215.1"/>
    <property type="molecule type" value="Genomic_DNA"/>
</dbReference>
<gene>
    <name evidence="1" type="ORF">SK128_028496</name>
</gene>
<dbReference type="Proteomes" id="UP001381693">
    <property type="component" value="Unassembled WGS sequence"/>
</dbReference>
<accession>A0AAN8XIL0</accession>
<keyword evidence="2" id="KW-1185">Reference proteome</keyword>
<evidence type="ECO:0000313" key="2">
    <source>
        <dbReference type="Proteomes" id="UP001381693"/>
    </source>
</evidence>
<protein>
    <submittedName>
        <fullName evidence="1">Uncharacterized protein</fullName>
    </submittedName>
</protein>
<dbReference type="AlphaFoldDB" id="A0AAN8XIL0"/>
<evidence type="ECO:0000313" key="1">
    <source>
        <dbReference type="EMBL" id="KAK7085215.1"/>
    </source>
</evidence>